<dbReference type="CDD" id="cd01838">
    <property type="entry name" value="Isoamyl_acetate_hydrolase_like"/>
    <property type="match status" value="1"/>
</dbReference>
<dbReference type="Gene3D" id="3.40.50.1110">
    <property type="entry name" value="SGNH hydrolase"/>
    <property type="match status" value="1"/>
</dbReference>
<accession>A0ABP0B1R2</accession>
<feature type="domain" description="SGNH hydrolase-type esterase" evidence="1">
    <location>
        <begin position="10"/>
        <end position="227"/>
    </location>
</feature>
<proteinExistence type="predicted"/>
<keyword evidence="3" id="KW-1185">Reference proteome</keyword>
<evidence type="ECO:0000259" key="1">
    <source>
        <dbReference type="Pfam" id="PF13472"/>
    </source>
</evidence>
<dbReference type="Pfam" id="PF13472">
    <property type="entry name" value="Lipase_GDSL_2"/>
    <property type="match status" value="1"/>
</dbReference>
<sequence length="265" mass="28959">MAAPYPQIVLFGDSIARGAATTLDGFSLQSALQTHCIRRLDVINRGLGGYNTSQALHVLPTLFPLPAAAKLTHLVVLFGANDAALPQQTDNQHVPLDEYERSLTSILTHPNIRAHSPKIILVTPPPLNGFHLGQIHRLADPNAATSRQAKVTAQYAEAARRVAKTVPGVELVDLWTALMDHAVKNTPDWGLSSGVLLGDEQDENSQQGYLSKLLTDGLHLTGEGYRIFWEELRPHIELPPNAEESTEGFVVPDWKVAPWLAAKKE</sequence>
<name>A0ABP0B1R2_9PEZI</name>
<reference evidence="2 3" key="1">
    <citation type="submission" date="2024-01" db="EMBL/GenBank/DDBJ databases">
        <authorList>
            <person name="Allen C."/>
            <person name="Tagirdzhanova G."/>
        </authorList>
    </citation>
    <scope>NUCLEOTIDE SEQUENCE [LARGE SCALE GENOMIC DNA]</scope>
</reference>
<dbReference type="SUPFAM" id="SSF52266">
    <property type="entry name" value="SGNH hydrolase"/>
    <property type="match status" value="1"/>
</dbReference>
<dbReference type="EMBL" id="CAWUHB010000007">
    <property type="protein sequence ID" value="CAK7213508.1"/>
    <property type="molecule type" value="Genomic_DNA"/>
</dbReference>
<evidence type="ECO:0000313" key="3">
    <source>
        <dbReference type="Proteomes" id="UP001642405"/>
    </source>
</evidence>
<dbReference type="PANTHER" id="PTHR14209">
    <property type="entry name" value="ISOAMYL ACETATE-HYDROLYZING ESTERASE 1"/>
    <property type="match status" value="1"/>
</dbReference>
<dbReference type="InterPro" id="IPR013830">
    <property type="entry name" value="SGNH_hydro"/>
</dbReference>
<dbReference type="PANTHER" id="PTHR14209:SF19">
    <property type="entry name" value="ISOAMYL ACETATE-HYDROLYZING ESTERASE 1 HOMOLOG"/>
    <property type="match status" value="1"/>
</dbReference>
<dbReference type="Proteomes" id="UP001642405">
    <property type="component" value="Unassembled WGS sequence"/>
</dbReference>
<organism evidence="2 3">
    <name type="scientific">Sporothrix curviconia</name>
    <dbReference type="NCBI Taxonomy" id="1260050"/>
    <lineage>
        <taxon>Eukaryota</taxon>
        <taxon>Fungi</taxon>
        <taxon>Dikarya</taxon>
        <taxon>Ascomycota</taxon>
        <taxon>Pezizomycotina</taxon>
        <taxon>Sordariomycetes</taxon>
        <taxon>Sordariomycetidae</taxon>
        <taxon>Ophiostomatales</taxon>
        <taxon>Ophiostomataceae</taxon>
        <taxon>Sporothrix</taxon>
    </lineage>
</organism>
<protein>
    <recommendedName>
        <fullName evidence="1">SGNH hydrolase-type esterase domain-containing protein</fullName>
    </recommendedName>
</protein>
<dbReference type="InterPro" id="IPR036514">
    <property type="entry name" value="SGNH_hydro_sf"/>
</dbReference>
<gene>
    <name evidence="2" type="ORF">SCUCBS95973_001817</name>
</gene>
<dbReference type="InterPro" id="IPR045136">
    <property type="entry name" value="Iah1-like"/>
</dbReference>
<evidence type="ECO:0000313" key="2">
    <source>
        <dbReference type="EMBL" id="CAK7213508.1"/>
    </source>
</evidence>
<comment type="caution">
    <text evidence="2">The sequence shown here is derived from an EMBL/GenBank/DDBJ whole genome shotgun (WGS) entry which is preliminary data.</text>
</comment>